<name>A0A836G199_9TRYP</name>
<dbReference type="Proteomes" id="UP000673552">
    <property type="component" value="Chromosome 36"/>
</dbReference>
<reference evidence="6 7" key="1">
    <citation type="submission" date="2021-03" db="EMBL/GenBank/DDBJ databases">
        <title>Leishmania (Mundinia) martiniquensis Genome sequencing and assembly.</title>
        <authorList>
            <person name="Almutairi H."/>
            <person name="Gatherer D."/>
        </authorList>
    </citation>
    <scope>NUCLEOTIDE SEQUENCE [LARGE SCALE GENOMIC DNA]</scope>
    <source>
        <strain evidence="6">LSCM1</strain>
    </source>
</reference>
<gene>
    <name evidence="6" type="ORF">LSCM1_00491</name>
</gene>
<comment type="subcellular location">
    <subcellularLocation>
        <location evidence="1">Membrane</location>
        <topology evidence="1">Multi-pass membrane protein</topology>
    </subcellularLocation>
</comment>
<comment type="caution">
    <text evidence="6">The sequence shown here is derived from an EMBL/GenBank/DDBJ whole genome shotgun (WGS) entry which is preliminary data.</text>
</comment>
<organism evidence="6 7">
    <name type="scientific">Leishmania martiniquensis</name>
    <dbReference type="NCBI Taxonomy" id="1580590"/>
    <lineage>
        <taxon>Eukaryota</taxon>
        <taxon>Discoba</taxon>
        <taxon>Euglenozoa</taxon>
        <taxon>Kinetoplastea</taxon>
        <taxon>Metakinetoplastina</taxon>
        <taxon>Trypanosomatida</taxon>
        <taxon>Trypanosomatidae</taxon>
        <taxon>Leishmaniinae</taxon>
        <taxon>Leishmania</taxon>
    </lineage>
</organism>
<keyword evidence="7" id="KW-1185">Reference proteome</keyword>
<feature type="transmembrane region" description="Helical" evidence="5">
    <location>
        <begin position="57"/>
        <end position="76"/>
    </location>
</feature>
<keyword evidence="4 5" id="KW-0472">Membrane</keyword>
<keyword evidence="3 5" id="KW-1133">Transmembrane helix</keyword>
<dbReference type="OrthoDB" id="311720at2759"/>
<evidence type="ECO:0008006" key="8">
    <source>
        <dbReference type="Google" id="ProtNLM"/>
    </source>
</evidence>
<evidence type="ECO:0000256" key="3">
    <source>
        <dbReference type="ARBA" id="ARBA00022989"/>
    </source>
</evidence>
<dbReference type="KEGG" id="lmat:92510653"/>
<dbReference type="EMBL" id="JAFEUZ010000036">
    <property type="protein sequence ID" value="KAG5464309.1"/>
    <property type="molecule type" value="Genomic_DNA"/>
</dbReference>
<evidence type="ECO:0000256" key="5">
    <source>
        <dbReference type="SAM" id="Phobius"/>
    </source>
</evidence>
<evidence type="ECO:0000313" key="7">
    <source>
        <dbReference type="Proteomes" id="UP000673552"/>
    </source>
</evidence>
<feature type="transmembrane region" description="Helical" evidence="5">
    <location>
        <begin position="116"/>
        <end position="140"/>
    </location>
</feature>
<dbReference type="RefSeq" id="XP_067174246.1">
    <property type="nucleotide sequence ID" value="XM_067318141.1"/>
</dbReference>
<dbReference type="AlphaFoldDB" id="A0A836G199"/>
<proteinExistence type="predicted"/>
<evidence type="ECO:0000256" key="2">
    <source>
        <dbReference type="ARBA" id="ARBA00022692"/>
    </source>
</evidence>
<evidence type="ECO:0000256" key="1">
    <source>
        <dbReference type="ARBA" id="ARBA00004141"/>
    </source>
</evidence>
<keyword evidence="2 5" id="KW-0812">Transmembrane</keyword>
<sequence length="159" mass="18374">MRVRTYHKHSVQRNSPALQGLLTLHAIFSILYSAPIWFTYLGIRLHRDSVTEQQRTWIPSLYVIWFCTELVRLYLGRLANKHTLFGELIAFLVITVVPQLLLLCVLLGVLPELNDLEFGVCVTQILLLALEWLAAVQLWWRVARHNIVDFYVSLGSPYG</sequence>
<evidence type="ECO:0000313" key="6">
    <source>
        <dbReference type="EMBL" id="KAG5464309.1"/>
    </source>
</evidence>
<accession>A0A836G199</accession>
<dbReference type="Pfam" id="PF09799">
    <property type="entry name" value="Transmemb_17"/>
    <property type="match status" value="1"/>
</dbReference>
<feature type="transmembrane region" description="Helical" evidence="5">
    <location>
        <begin position="88"/>
        <end position="110"/>
    </location>
</feature>
<dbReference type="GeneID" id="92510653"/>
<evidence type="ECO:0000256" key="4">
    <source>
        <dbReference type="ARBA" id="ARBA00023136"/>
    </source>
</evidence>
<dbReference type="GO" id="GO:0016020">
    <property type="term" value="C:membrane"/>
    <property type="evidence" value="ECO:0007669"/>
    <property type="project" value="UniProtKB-SubCell"/>
</dbReference>
<protein>
    <recommendedName>
        <fullName evidence="8">Transmembrane protein</fullName>
    </recommendedName>
</protein>
<feature type="transmembrane region" description="Helical" evidence="5">
    <location>
        <begin position="21"/>
        <end position="45"/>
    </location>
</feature>
<dbReference type="InterPro" id="IPR019184">
    <property type="entry name" value="Uncharacterised_TM-17"/>
</dbReference>